<evidence type="ECO:0000313" key="2">
    <source>
        <dbReference type="EMBL" id="WNY22787.1"/>
    </source>
</evidence>
<keyword evidence="1" id="KW-0472">Membrane</keyword>
<dbReference type="Proteomes" id="UP001302978">
    <property type="component" value="Chromosome"/>
</dbReference>
<gene>
    <name evidence="2" type="ORF">MmiHf6_00720</name>
</gene>
<feature type="transmembrane region" description="Helical" evidence="1">
    <location>
        <begin position="191"/>
        <end position="210"/>
    </location>
</feature>
<dbReference type="KEGG" id="mehf:MmiHf6_00720"/>
<dbReference type="GeneID" id="85194494"/>
<sequence length="215" mass="22927">MSAETLSRCRSSRRASVFFILLLFISLTVPVVSAAGDEVTSSYLPAEYIQSIIDNTPATNPALFDQMRSNQSIIMISGTIPALPQGEESYRWGLVLQEILKSINNDGLLTAYHKDNGGFIIGYGSQENYIIISVHADSEVTDEELNQIIKVIQSAGENAGIADLPIVIEKSTPAQGYAPAASSGPAETKTIPGVGLGISALLVVAVVLSARKFKK</sequence>
<proteinExistence type="predicted"/>
<name>A0AA96V962_9EURY</name>
<protein>
    <submittedName>
        <fullName evidence="2">Uncharacterized protein</fullName>
    </submittedName>
</protein>
<evidence type="ECO:0000313" key="3">
    <source>
        <dbReference type="Proteomes" id="UP001302978"/>
    </source>
</evidence>
<keyword evidence="3" id="KW-1185">Reference proteome</keyword>
<evidence type="ECO:0000256" key="1">
    <source>
        <dbReference type="SAM" id="Phobius"/>
    </source>
</evidence>
<dbReference type="EMBL" id="CP131059">
    <property type="protein sequence ID" value="WNY22787.1"/>
    <property type="molecule type" value="Genomic_DNA"/>
</dbReference>
<reference evidence="2 3" key="1">
    <citation type="submission" date="2023-07" db="EMBL/GenBank/DDBJ databases">
        <title>Closed genoem sequence of Methanomicrococcus sp. Hf6.</title>
        <authorList>
            <person name="Poehlein A."/>
            <person name="Protasov E."/>
            <person name="Platt K."/>
            <person name="Reeh H."/>
            <person name="Daniel R."/>
            <person name="Brune A."/>
        </authorList>
    </citation>
    <scope>NUCLEOTIDE SEQUENCE [LARGE SCALE GENOMIC DNA]</scope>
    <source>
        <strain evidence="2 3">Hf6</strain>
    </source>
</reference>
<accession>A0AA96V962</accession>
<keyword evidence="1" id="KW-1133">Transmembrane helix</keyword>
<dbReference type="AlphaFoldDB" id="A0AA96V962"/>
<dbReference type="RefSeq" id="WP_316557745.1">
    <property type="nucleotide sequence ID" value="NZ_CP131059.1"/>
</dbReference>
<keyword evidence="1" id="KW-0812">Transmembrane</keyword>
<organism evidence="2 3">
    <name type="scientific">Methanimicrococcus hongohii</name>
    <dbReference type="NCBI Taxonomy" id="3028295"/>
    <lineage>
        <taxon>Archaea</taxon>
        <taxon>Methanobacteriati</taxon>
        <taxon>Methanobacteriota</taxon>
        <taxon>Stenosarchaea group</taxon>
        <taxon>Methanomicrobia</taxon>
        <taxon>Methanosarcinales</taxon>
        <taxon>Methanosarcinaceae</taxon>
        <taxon>Methanimicrococcus</taxon>
    </lineage>
</organism>